<proteinExistence type="predicted"/>
<sequence length="413" mass="44953">MVDRFRLVAVGVAFSLLFVLPAGVGPSDAEPDASELVEKAVESLEEDPVRAIHEQTITNPGGTVTQTVAVHRTATRKGYIEVLDQQNGTDEQVVVEGSSTGQSGNGGERVRNSELSQFWFDELRTLGASPEEVLAHYQSNYVGMGEVDGRSAYIVELVAPKETTAGLSLDIDAGDIEYHVPLHEATHREWYLSRETWWIDTKTHYPIKQTVEWTDEDGTVLATATREYKQLTVGPAVENTRPALGEPDESNESESGSADESAPEKQTDQGRHAAVDTRLFSSARAAGATVPFELPELTVPDGYAFDRATVASENETAAVLLLYTDANSGTQLSVQVSERDSSLFYHNVEIRRESMAAFDGELVVTDTGTAVVRDCGPLTYRIRGPPAAKTLIDVATSIECQHAPKEAGRKRTR</sequence>
<dbReference type="Proteomes" id="UP000198856">
    <property type="component" value="Unassembled WGS sequence"/>
</dbReference>
<protein>
    <recommendedName>
        <fullName evidence="4">Outer membrane lipoprotein-sorting protein</fullName>
    </recommendedName>
</protein>
<dbReference type="OrthoDB" id="137725at2157"/>
<organism evidence="2 3">
    <name type="scientific">Halovenus aranensis</name>
    <dbReference type="NCBI Taxonomy" id="890420"/>
    <lineage>
        <taxon>Archaea</taxon>
        <taxon>Methanobacteriati</taxon>
        <taxon>Methanobacteriota</taxon>
        <taxon>Stenosarchaea group</taxon>
        <taxon>Halobacteria</taxon>
        <taxon>Halobacteriales</taxon>
        <taxon>Haloarculaceae</taxon>
        <taxon>Halovenus</taxon>
    </lineage>
</organism>
<reference evidence="2 3" key="1">
    <citation type="submission" date="2016-10" db="EMBL/GenBank/DDBJ databases">
        <authorList>
            <person name="de Groot N.N."/>
        </authorList>
    </citation>
    <scope>NUCLEOTIDE SEQUENCE [LARGE SCALE GENOMIC DNA]</scope>
    <source>
        <strain evidence="2 3">IBRC-M10015</strain>
    </source>
</reference>
<feature type="compositionally biased region" description="Basic and acidic residues" evidence="1">
    <location>
        <begin position="262"/>
        <end position="272"/>
    </location>
</feature>
<evidence type="ECO:0008006" key="4">
    <source>
        <dbReference type="Google" id="ProtNLM"/>
    </source>
</evidence>
<name>A0A1G8Y2Q0_9EURY</name>
<dbReference type="EMBL" id="FNFC01000013">
    <property type="protein sequence ID" value="SDJ97108.1"/>
    <property type="molecule type" value="Genomic_DNA"/>
</dbReference>
<dbReference type="AlphaFoldDB" id="A0A1G8Y2Q0"/>
<dbReference type="STRING" id="890420.SAMN05216226_11347"/>
<gene>
    <name evidence="2" type="ORF">SAMN05216226_11347</name>
</gene>
<dbReference type="Gene3D" id="2.50.20.10">
    <property type="entry name" value="Lipoprotein localisation LolA/LolB/LppX"/>
    <property type="match status" value="1"/>
</dbReference>
<feature type="region of interest" description="Disordered" evidence="1">
    <location>
        <begin position="232"/>
        <end position="272"/>
    </location>
</feature>
<evidence type="ECO:0000313" key="3">
    <source>
        <dbReference type="Proteomes" id="UP000198856"/>
    </source>
</evidence>
<evidence type="ECO:0000313" key="2">
    <source>
        <dbReference type="EMBL" id="SDJ97108.1"/>
    </source>
</evidence>
<accession>A0A1G8Y2Q0</accession>
<dbReference type="RefSeq" id="WP_092703763.1">
    <property type="nucleotide sequence ID" value="NZ_FNFC01000013.1"/>
</dbReference>
<evidence type="ECO:0000256" key="1">
    <source>
        <dbReference type="SAM" id="MobiDB-lite"/>
    </source>
</evidence>
<keyword evidence="3" id="KW-1185">Reference proteome</keyword>